<name>A0A228I7H3_9BURK</name>
<dbReference type="Proteomes" id="UP000214600">
    <property type="component" value="Unassembled WGS sequence"/>
</dbReference>
<organism evidence="2 3">
    <name type="scientific">Burkholderia aenigmatica</name>
    <dbReference type="NCBI Taxonomy" id="2015348"/>
    <lineage>
        <taxon>Bacteria</taxon>
        <taxon>Pseudomonadati</taxon>
        <taxon>Pseudomonadota</taxon>
        <taxon>Betaproteobacteria</taxon>
        <taxon>Burkholderiales</taxon>
        <taxon>Burkholderiaceae</taxon>
        <taxon>Burkholderia</taxon>
        <taxon>Burkholderia cepacia complex</taxon>
    </lineage>
</organism>
<evidence type="ECO:0000313" key="2">
    <source>
        <dbReference type="EMBL" id="OXI38404.1"/>
    </source>
</evidence>
<gene>
    <name evidence="2" type="ORF">CFB84_29015</name>
</gene>
<reference evidence="3" key="1">
    <citation type="submission" date="2017-06" db="EMBL/GenBank/DDBJ databases">
        <authorList>
            <person name="LiPuma J."/>
            <person name="Spilker T."/>
        </authorList>
    </citation>
    <scope>NUCLEOTIDE SEQUENCE [LARGE SCALE GENOMIC DNA]</scope>
    <source>
        <strain evidence="3">AU17325</strain>
    </source>
</reference>
<protein>
    <submittedName>
        <fullName evidence="2">Uncharacterized protein</fullName>
    </submittedName>
</protein>
<dbReference type="AlphaFoldDB" id="A0A228I7H3"/>
<evidence type="ECO:0000313" key="3">
    <source>
        <dbReference type="Proteomes" id="UP000214600"/>
    </source>
</evidence>
<sequence>MAAEFAPLLREAIGEGGMAMQNDPDRARAKPRKGYWIEIEVAGRTLEGWFDSISIENGGHVDAVCDENGLMMALHNPFARLIVFKPPCPDGLKPVFNRSLLYAYLAVTALLFFGLAFMLAFAASTWGQFFDLMPILLAITMSVVALFVLLAFRDELIIGRRTRKILKLLGLSDTASKLTAEYIGTGDAYRY</sequence>
<keyword evidence="1" id="KW-1133">Transmembrane helix</keyword>
<comment type="caution">
    <text evidence="2">The sequence shown here is derived from an EMBL/GenBank/DDBJ whole genome shotgun (WGS) entry which is preliminary data.</text>
</comment>
<reference evidence="2 3" key="2">
    <citation type="submission" date="2017-08" db="EMBL/GenBank/DDBJ databases">
        <title>WGS of novel Burkholderia cepaca complex species.</title>
        <authorList>
            <person name="Lipuma J."/>
            <person name="Spilker T."/>
        </authorList>
    </citation>
    <scope>NUCLEOTIDE SEQUENCE [LARGE SCALE GENOMIC DNA]</scope>
    <source>
        <strain evidence="2 3">AU17325</strain>
    </source>
</reference>
<proteinExistence type="predicted"/>
<keyword evidence="1" id="KW-0472">Membrane</keyword>
<accession>A0A228I7H3</accession>
<keyword evidence="1" id="KW-0812">Transmembrane</keyword>
<evidence type="ECO:0000256" key="1">
    <source>
        <dbReference type="SAM" id="Phobius"/>
    </source>
</evidence>
<feature type="transmembrane region" description="Helical" evidence="1">
    <location>
        <begin position="101"/>
        <end position="126"/>
    </location>
</feature>
<dbReference type="EMBL" id="NKFA01000015">
    <property type="protein sequence ID" value="OXI38404.1"/>
    <property type="molecule type" value="Genomic_DNA"/>
</dbReference>
<feature type="transmembrane region" description="Helical" evidence="1">
    <location>
        <begin position="132"/>
        <end position="152"/>
    </location>
</feature>